<evidence type="ECO:0000313" key="2">
    <source>
        <dbReference type="Proteomes" id="UP000503540"/>
    </source>
</evidence>
<reference evidence="1 2" key="1">
    <citation type="journal article" date="2019" name="ACS Chem. Biol.">
        <title>Identification and Mobilization of a Cryptic Antibiotic Biosynthesis Gene Locus from a Human-Pathogenic Nocardia Isolate.</title>
        <authorList>
            <person name="Herisse M."/>
            <person name="Ishida K."/>
            <person name="Porter J.L."/>
            <person name="Howden B."/>
            <person name="Hertweck C."/>
            <person name="Stinear T.P."/>
            <person name="Pidot S.J."/>
        </authorList>
    </citation>
    <scope>NUCLEOTIDE SEQUENCE [LARGE SCALE GENOMIC DNA]</scope>
    <source>
        <strain evidence="1 2">AUSMDU00012717</strain>
    </source>
</reference>
<keyword evidence="2" id="KW-1185">Reference proteome</keyword>
<dbReference type="Proteomes" id="UP000503540">
    <property type="component" value="Chromosome"/>
</dbReference>
<name>A0A6G9Y9E6_9NOCA</name>
<protein>
    <submittedName>
        <fullName evidence="1">Uncharacterized protein</fullName>
    </submittedName>
</protein>
<dbReference type="RefSeq" id="WP_167472768.1">
    <property type="nucleotide sequence ID" value="NZ_CP046172.1"/>
</dbReference>
<dbReference type="EMBL" id="CP046172">
    <property type="protein sequence ID" value="QIS09697.1"/>
    <property type="molecule type" value="Genomic_DNA"/>
</dbReference>
<evidence type="ECO:0000313" key="1">
    <source>
        <dbReference type="EMBL" id="QIS09697.1"/>
    </source>
</evidence>
<organism evidence="1 2">
    <name type="scientific">Nocardia arthritidis</name>
    <dbReference type="NCBI Taxonomy" id="228602"/>
    <lineage>
        <taxon>Bacteria</taxon>
        <taxon>Bacillati</taxon>
        <taxon>Actinomycetota</taxon>
        <taxon>Actinomycetes</taxon>
        <taxon>Mycobacteriales</taxon>
        <taxon>Nocardiaceae</taxon>
        <taxon>Nocardia</taxon>
    </lineage>
</organism>
<proteinExistence type="predicted"/>
<sequence length="56" mass="6108">MKTLLELAPRDAGSTTVEPDITFGDVDQLYAVACPHTSYCDPESWGCIGTGHFEFN</sequence>
<dbReference type="AlphaFoldDB" id="A0A6G9Y9E6"/>
<accession>A0A6G9Y9E6</accession>
<dbReference type="KEGG" id="nah:F5544_08980"/>
<gene>
    <name evidence="1" type="ORF">F5544_08980</name>
</gene>